<accession>A0A9N9JKF9</accession>
<gene>
    <name evidence="1" type="ORF">DERYTH_LOCUS20545</name>
</gene>
<evidence type="ECO:0000313" key="2">
    <source>
        <dbReference type="Proteomes" id="UP000789405"/>
    </source>
</evidence>
<keyword evidence="2" id="KW-1185">Reference proteome</keyword>
<protein>
    <submittedName>
        <fullName evidence="1">16268_t:CDS:1</fullName>
    </submittedName>
</protein>
<proteinExistence type="predicted"/>
<dbReference type="EMBL" id="CAJVPY010024397">
    <property type="protein sequence ID" value="CAG8786635.1"/>
    <property type="molecule type" value="Genomic_DNA"/>
</dbReference>
<dbReference type="Proteomes" id="UP000789405">
    <property type="component" value="Unassembled WGS sequence"/>
</dbReference>
<reference evidence="1" key="1">
    <citation type="submission" date="2021-06" db="EMBL/GenBank/DDBJ databases">
        <authorList>
            <person name="Kallberg Y."/>
            <person name="Tangrot J."/>
            <person name="Rosling A."/>
        </authorList>
    </citation>
    <scope>NUCLEOTIDE SEQUENCE</scope>
    <source>
        <strain evidence="1">MA453B</strain>
    </source>
</reference>
<organism evidence="1 2">
    <name type="scientific">Dentiscutata erythropus</name>
    <dbReference type="NCBI Taxonomy" id="1348616"/>
    <lineage>
        <taxon>Eukaryota</taxon>
        <taxon>Fungi</taxon>
        <taxon>Fungi incertae sedis</taxon>
        <taxon>Mucoromycota</taxon>
        <taxon>Glomeromycotina</taxon>
        <taxon>Glomeromycetes</taxon>
        <taxon>Diversisporales</taxon>
        <taxon>Gigasporaceae</taxon>
        <taxon>Dentiscutata</taxon>
    </lineage>
</organism>
<sequence length="69" mass="7837">DDFHRSNNLSYLTEMVVLCPQKLPCWGTFVRSSKQFAKIIFTGIIAKLFNGGCYFMSTKATLCCFCEIV</sequence>
<comment type="caution">
    <text evidence="1">The sequence shown here is derived from an EMBL/GenBank/DDBJ whole genome shotgun (WGS) entry which is preliminary data.</text>
</comment>
<dbReference type="AlphaFoldDB" id="A0A9N9JKF9"/>
<evidence type="ECO:0000313" key="1">
    <source>
        <dbReference type="EMBL" id="CAG8786635.1"/>
    </source>
</evidence>
<name>A0A9N9JKF9_9GLOM</name>
<feature type="non-terminal residue" evidence="1">
    <location>
        <position position="1"/>
    </location>
</feature>